<dbReference type="SUPFAM" id="SSF49478">
    <property type="entry name" value="Cna protein B-type domain"/>
    <property type="match status" value="1"/>
</dbReference>
<dbReference type="RefSeq" id="WP_386104894.1">
    <property type="nucleotide sequence ID" value="NZ_JBHTJR010000017.1"/>
</dbReference>
<accession>A0ABW3JNH1</accession>
<name>A0ABW3JNH1_9FLAO</name>
<dbReference type="PANTHER" id="PTHR30329">
    <property type="entry name" value="STATOR ELEMENT OF FLAGELLAR MOTOR COMPLEX"/>
    <property type="match status" value="1"/>
</dbReference>
<dbReference type="Gene3D" id="1.25.40.10">
    <property type="entry name" value="Tetratricopeptide repeat domain"/>
    <property type="match status" value="1"/>
</dbReference>
<dbReference type="InterPro" id="IPR011042">
    <property type="entry name" value="6-blade_b-propeller_TolB-like"/>
</dbReference>
<dbReference type="SUPFAM" id="SSF82171">
    <property type="entry name" value="DPP6 N-terminal domain-like"/>
    <property type="match status" value="1"/>
</dbReference>
<dbReference type="CDD" id="cd07185">
    <property type="entry name" value="OmpA_C-like"/>
    <property type="match status" value="1"/>
</dbReference>
<comment type="subcellular location">
    <subcellularLocation>
        <location evidence="1">Cell outer membrane</location>
    </subcellularLocation>
</comment>
<evidence type="ECO:0000313" key="8">
    <source>
        <dbReference type="Proteomes" id="UP001597062"/>
    </source>
</evidence>
<dbReference type="PROSITE" id="PS51123">
    <property type="entry name" value="OMPA_2"/>
    <property type="match status" value="1"/>
</dbReference>
<dbReference type="Gene3D" id="2.120.10.30">
    <property type="entry name" value="TolB, C-terminal domain"/>
    <property type="match status" value="1"/>
</dbReference>
<evidence type="ECO:0000259" key="6">
    <source>
        <dbReference type="PROSITE" id="PS51123"/>
    </source>
</evidence>
<dbReference type="PRINTS" id="PR01021">
    <property type="entry name" value="OMPADOMAIN"/>
</dbReference>
<dbReference type="InterPro" id="IPR050330">
    <property type="entry name" value="Bact_OuterMem_StrucFunc"/>
</dbReference>
<dbReference type="Gene3D" id="3.30.1330.60">
    <property type="entry name" value="OmpA-like domain"/>
    <property type="match status" value="1"/>
</dbReference>
<keyword evidence="5" id="KW-0732">Signal</keyword>
<evidence type="ECO:0000256" key="2">
    <source>
        <dbReference type="ARBA" id="ARBA00023136"/>
    </source>
</evidence>
<evidence type="ECO:0000313" key="7">
    <source>
        <dbReference type="EMBL" id="MFD0992022.1"/>
    </source>
</evidence>
<keyword evidence="3" id="KW-0998">Cell outer membrane</keyword>
<feature type="chain" id="PRO_5045143192" evidence="5">
    <location>
        <begin position="20"/>
        <end position="677"/>
    </location>
</feature>
<protein>
    <submittedName>
        <fullName evidence="7">OmpA family protein</fullName>
    </submittedName>
</protein>
<sequence>MKKIITLILISLVVQILSAQNTELKTKSNTPKADKLFKRMWYVEASEYYKRALSKYEDEVIVNDIDNSEYLRLLKKTGDCFFFNTDMENAHNYYSELISNYYNKVPAEYIFRYAHSLEGIGKYDEAKLWMKEFAKRTVGKDDRSMNLNQKDVSVEDVLNISPQFVLHNLSVNTENSDFGPMYYKENLVYSSAINPSNFHTRVYHWNEQPFLNMFVGKLNTIESDIKKLGEFSKSINTRYHEATLTFSPDYKRVYFTRNNFNGELKRDDKGTNHLKLYSADLIKNEKNGKEEWTNIQELPFNSDNYSVGHPALSKDGKLLYFVSDMPGSIGATDIFVVDVIQQQSNNHTNVNYSKPRNLGETVNTSGREMFPFITDKALYFSSDGHLGLGGLDIFQSKIDNAEFKQPVNLGAPLNSKLDDFSFIIKEDKNTGFVASNRELGKGDDDIYSFVRIPLDEPVCEQLVNGYVSNTKTGERISQVTLELLDASGKTLETTITDINGVYQFTKAINCNTIYKVKAVKTGYNSKEKDFKTANSSGETIVPLGLDTLNELIVEENGQLKIKIGIIYFDLNKSFIRSDAALELNKIVVLMMQYPEMVIKIESHTDSRNTDEYNLKLSDRRAKATRDYIISQDIKANRIESAIGYGETQLINKCKNDVPCTKEEHQLNRRSEFIIIKM</sequence>
<dbReference type="SUPFAM" id="SSF48452">
    <property type="entry name" value="TPR-like"/>
    <property type="match status" value="1"/>
</dbReference>
<gene>
    <name evidence="7" type="ORF">ACFQ1U_02280</name>
</gene>
<dbReference type="InterPro" id="IPR006664">
    <property type="entry name" value="OMP_bac"/>
</dbReference>
<proteinExistence type="predicted"/>
<dbReference type="Pfam" id="PF00691">
    <property type="entry name" value="OmpA"/>
    <property type="match status" value="1"/>
</dbReference>
<dbReference type="InterPro" id="IPR011659">
    <property type="entry name" value="WD40"/>
</dbReference>
<comment type="caution">
    <text evidence="7">The sequence shown here is derived from an EMBL/GenBank/DDBJ whole genome shotgun (WGS) entry which is preliminary data.</text>
</comment>
<keyword evidence="2 4" id="KW-0472">Membrane</keyword>
<dbReference type="InterPro" id="IPR011990">
    <property type="entry name" value="TPR-like_helical_dom_sf"/>
</dbReference>
<evidence type="ECO:0000256" key="1">
    <source>
        <dbReference type="ARBA" id="ARBA00004442"/>
    </source>
</evidence>
<dbReference type="Proteomes" id="UP001597062">
    <property type="component" value="Unassembled WGS sequence"/>
</dbReference>
<reference evidence="8" key="1">
    <citation type="journal article" date="2019" name="Int. J. Syst. Evol. Microbiol.">
        <title>The Global Catalogue of Microorganisms (GCM) 10K type strain sequencing project: providing services to taxonomists for standard genome sequencing and annotation.</title>
        <authorList>
            <consortium name="The Broad Institute Genomics Platform"/>
            <consortium name="The Broad Institute Genome Sequencing Center for Infectious Disease"/>
            <person name="Wu L."/>
            <person name="Ma J."/>
        </authorList>
    </citation>
    <scope>NUCLEOTIDE SEQUENCE [LARGE SCALE GENOMIC DNA]</scope>
    <source>
        <strain evidence="8">CCUG 60527</strain>
    </source>
</reference>
<evidence type="ECO:0000256" key="3">
    <source>
        <dbReference type="ARBA" id="ARBA00023237"/>
    </source>
</evidence>
<feature type="signal peptide" evidence="5">
    <location>
        <begin position="1"/>
        <end position="19"/>
    </location>
</feature>
<keyword evidence="8" id="KW-1185">Reference proteome</keyword>
<dbReference type="Pfam" id="PF07676">
    <property type="entry name" value="PD40"/>
    <property type="match status" value="2"/>
</dbReference>
<feature type="domain" description="OmpA-like" evidence="6">
    <location>
        <begin position="555"/>
        <end position="677"/>
    </location>
</feature>
<dbReference type="Gene3D" id="2.60.40.1120">
    <property type="entry name" value="Carboxypeptidase-like, regulatory domain"/>
    <property type="match status" value="1"/>
</dbReference>
<evidence type="ECO:0000256" key="5">
    <source>
        <dbReference type="SAM" id="SignalP"/>
    </source>
</evidence>
<dbReference type="InterPro" id="IPR006665">
    <property type="entry name" value="OmpA-like"/>
</dbReference>
<dbReference type="PANTHER" id="PTHR30329:SF21">
    <property type="entry name" value="LIPOPROTEIN YIAD-RELATED"/>
    <property type="match status" value="1"/>
</dbReference>
<organism evidence="7 8">
    <name type="scientific">Tenacibaculum geojense</name>
    <dbReference type="NCBI Taxonomy" id="915352"/>
    <lineage>
        <taxon>Bacteria</taxon>
        <taxon>Pseudomonadati</taxon>
        <taxon>Bacteroidota</taxon>
        <taxon>Flavobacteriia</taxon>
        <taxon>Flavobacteriales</taxon>
        <taxon>Flavobacteriaceae</taxon>
        <taxon>Tenacibaculum</taxon>
    </lineage>
</organism>
<dbReference type="SUPFAM" id="SSF103088">
    <property type="entry name" value="OmpA-like"/>
    <property type="match status" value="1"/>
</dbReference>
<evidence type="ECO:0000256" key="4">
    <source>
        <dbReference type="PROSITE-ProRule" id="PRU00473"/>
    </source>
</evidence>
<dbReference type="EMBL" id="JBHTJR010000017">
    <property type="protein sequence ID" value="MFD0992022.1"/>
    <property type="molecule type" value="Genomic_DNA"/>
</dbReference>
<dbReference type="InterPro" id="IPR036737">
    <property type="entry name" value="OmpA-like_sf"/>
</dbReference>